<protein>
    <submittedName>
        <fullName evidence="1">Uncharacterized protein</fullName>
    </submittedName>
</protein>
<dbReference type="EMBL" id="FCOI02000006">
    <property type="protein sequence ID" value="SAK56717.1"/>
    <property type="molecule type" value="Genomic_DNA"/>
</dbReference>
<dbReference type="RefSeq" id="WP_061160267.1">
    <property type="nucleotide sequence ID" value="NZ_FCOI02000006.1"/>
</dbReference>
<keyword evidence="2" id="KW-1185">Reference proteome</keyword>
<proteinExistence type="predicted"/>
<accession>A0A158AI13</accession>
<evidence type="ECO:0000313" key="2">
    <source>
        <dbReference type="Proteomes" id="UP000054624"/>
    </source>
</evidence>
<dbReference type="AlphaFoldDB" id="A0A158AI13"/>
<dbReference type="Proteomes" id="UP000054624">
    <property type="component" value="Unassembled WGS sequence"/>
</dbReference>
<reference evidence="2" key="1">
    <citation type="submission" date="2016-01" db="EMBL/GenBank/DDBJ databases">
        <authorList>
            <person name="Peeters Charlotte."/>
        </authorList>
    </citation>
    <scope>NUCLEOTIDE SEQUENCE [LARGE SCALE GENOMIC DNA]</scope>
</reference>
<evidence type="ECO:0000313" key="1">
    <source>
        <dbReference type="EMBL" id="SAK56717.1"/>
    </source>
</evidence>
<dbReference type="OrthoDB" id="9032887at2"/>
<sequence>MLDVLQETWGDYTVGILTFPVLELQTRTSSPGGYVAIERMDRGGEVLADGHLPRSSRPSESAPEAQRNALEYAIILIGHRVFDETS</sequence>
<name>A0A158AI13_9BURK</name>
<gene>
    <name evidence="1" type="ORF">AWB76_02343</name>
</gene>
<organism evidence="1 2">
    <name type="scientific">Caballeronia temeraria</name>
    <dbReference type="NCBI Taxonomy" id="1777137"/>
    <lineage>
        <taxon>Bacteria</taxon>
        <taxon>Pseudomonadati</taxon>
        <taxon>Pseudomonadota</taxon>
        <taxon>Betaproteobacteria</taxon>
        <taxon>Burkholderiales</taxon>
        <taxon>Burkholderiaceae</taxon>
        <taxon>Caballeronia</taxon>
    </lineage>
</organism>